<evidence type="ECO:0000313" key="3">
    <source>
        <dbReference type="Proteomes" id="UP001165065"/>
    </source>
</evidence>
<dbReference type="OrthoDB" id="204645at2759"/>
<evidence type="ECO:0000256" key="1">
    <source>
        <dbReference type="SAM" id="MobiDB-lite"/>
    </source>
</evidence>
<protein>
    <submittedName>
        <fullName evidence="2">Uncharacterized protein</fullName>
    </submittedName>
</protein>
<organism evidence="2 3">
    <name type="scientific">Triparma columacea</name>
    <dbReference type="NCBI Taxonomy" id="722753"/>
    <lineage>
        <taxon>Eukaryota</taxon>
        <taxon>Sar</taxon>
        <taxon>Stramenopiles</taxon>
        <taxon>Ochrophyta</taxon>
        <taxon>Bolidophyceae</taxon>
        <taxon>Parmales</taxon>
        <taxon>Triparmaceae</taxon>
        <taxon>Triparma</taxon>
    </lineage>
</organism>
<gene>
    <name evidence="2" type="ORF">TrCOL_g1331</name>
</gene>
<dbReference type="AlphaFoldDB" id="A0A9W7LE95"/>
<name>A0A9W7LE95_9STRA</name>
<dbReference type="Proteomes" id="UP001165065">
    <property type="component" value="Unassembled WGS sequence"/>
</dbReference>
<sequence length="359" mass="39466">MPSRAFPYDAPYRSTGPRSSTPSGGAGGMTKAVFNSRSDRWKYFGRQAGKEATMSPVRDVPSSPSVKMIDNDPRSEVITGMTFARAMGLDSSVHSPKGQSRSLTRPVLLDYEPYDWRKRADEERARKGFAVDKVGRFQGRFHGTAWRGCAALVPTNLADNPTSYIEPVDTKSRVGGNVVKAAMLSGAPARGSLDSLRLGLHGIPKAKAAVGRKLGPGHYDEAGCKARMKSRGTIINDPGKASSAFRAPSRNDRKGDRLDVFAAANKKIKEEEEKAAAAAAKKATEDDGWGMYQNVRPVESLRFLRQIKKDDAFHELLKRIEEGKQTEEEREYLEKVKARSIRRAASAINFDEVTDSARE</sequence>
<accession>A0A9W7LE95</accession>
<feature type="compositionally biased region" description="Low complexity" evidence="1">
    <location>
        <begin position="13"/>
        <end position="23"/>
    </location>
</feature>
<feature type="compositionally biased region" description="Low complexity" evidence="1">
    <location>
        <begin position="55"/>
        <end position="66"/>
    </location>
</feature>
<proteinExistence type="predicted"/>
<evidence type="ECO:0000313" key="2">
    <source>
        <dbReference type="EMBL" id="GMI47304.1"/>
    </source>
</evidence>
<dbReference type="EMBL" id="BRYA01000338">
    <property type="protein sequence ID" value="GMI47304.1"/>
    <property type="molecule type" value="Genomic_DNA"/>
</dbReference>
<reference evidence="3" key="1">
    <citation type="journal article" date="2023" name="Commun. Biol.">
        <title>Genome analysis of Parmales, the sister group of diatoms, reveals the evolutionary specialization of diatoms from phago-mixotrophs to photoautotrophs.</title>
        <authorList>
            <person name="Ban H."/>
            <person name="Sato S."/>
            <person name="Yoshikawa S."/>
            <person name="Yamada K."/>
            <person name="Nakamura Y."/>
            <person name="Ichinomiya M."/>
            <person name="Sato N."/>
            <person name="Blanc-Mathieu R."/>
            <person name="Endo H."/>
            <person name="Kuwata A."/>
            <person name="Ogata H."/>
        </authorList>
    </citation>
    <scope>NUCLEOTIDE SEQUENCE [LARGE SCALE GENOMIC DNA]</scope>
</reference>
<comment type="caution">
    <text evidence="2">The sequence shown here is derived from an EMBL/GenBank/DDBJ whole genome shotgun (WGS) entry which is preliminary data.</text>
</comment>
<feature type="region of interest" description="Disordered" evidence="1">
    <location>
        <begin position="1"/>
        <end position="31"/>
    </location>
</feature>
<keyword evidence="3" id="KW-1185">Reference proteome</keyword>
<feature type="region of interest" description="Disordered" evidence="1">
    <location>
        <begin position="52"/>
        <end position="71"/>
    </location>
</feature>